<gene>
    <name evidence="5" type="ORF">METZ01_LOCUS431909</name>
</gene>
<dbReference type="InterPro" id="IPR008990">
    <property type="entry name" value="Elect_transpt_acc-like_dom_sf"/>
</dbReference>
<feature type="domain" description="Nitrile hydratase beta subunit-like N-terminal" evidence="4">
    <location>
        <begin position="9"/>
        <end position="106"/>
    </location>
</feature>
<dbReference type="GO" id="GO:0046914">
    <property type="term" value="F:transition metal ion binding"/>
    <property type="evidence" value="ECO:0007669"/>
    <property type="project" value="InterPro"/>
</dbReference>
<evidence type="ECO:0000256" key="1">
    <source>
        <dbReference type="ARBA" id="ARBA00022723"/>
    </source>
</evidence>
<feature type="non-terminal residue" evidence="5">
    <location>
        <position position="212"/>
    </location>
</feature>
<dbReference type="Gene3D" id="1.10.472.20">
    <property type="entry name" value="Nitrile hydratase, beta subunit"/>
    <property type="match status" value="1"/>
</dbReference>
<accession>A0A382Y863</accession>
<dbReference type="InterPro" id="IPR036648">
    <property type="entry name" value="CN_Hdrase_a/SCN_Hdrase_g_sf"/>
</dbReference>
<reference evidence="5" key="1">
    <citation type="submission" date="2018-05" db="EMBL/GenBank/DDBJ databases">
        <authorList>
            <person name="Lanie J.A."/>
            <person name="Ng W.-L."/>
            <person name="Kazmierczak K.M."/>
            <person name="Andrzejewski T.M."/>
            <person name="Davidsen T.M."/>
            <person name="Wayne K.J."/>
            <person name="Tettelin H."/>
            <person name="Glass J.I."/>
            <person name="Rusch D."/>
            <person name="Podicherti R."/>
            <person name="Tsui H.-C.T."/>
            <person name="Winkler M.E."/>
        </authorList>
    </citation>
    <scope>NUCLEOTIDE SEQUENCE</scope>
</reference>
<proteinExistence type="predicted"/>
<evidence type="ECO:0000313" key="5">
    <source>
        <dbReference type="EMBL" id="SVD79055.1"/>
    </source>
</evidence>
<dbReference type="SUPFAM" id="SSF50090">
    <property type="entry name" value="Electron transport accessory proteins"/>
    <property type="match status" value="1"/>
</dbReference>
<feature type="region of interest" description="Disordered" evidence="2">
    <location>
        <begin position="1"/>
        <end position="20"/>
    </location>
</feature>
<protein>
    <recommendedName>
        <fullName evidence="6">Nitrile hydratase alpha /Thiocyanate hydrolase gamma domain-containing protein</fullName>
    </recommendedName>
</protein>
<dbReference type="Pfam" id="PF02979">
    <property type="entry name" value="NHase_alpha"/>
    <property type="match status" value="1"/>
</dbReference>
<feature type="compositionally biased region" description="Basic and acidic residues" evidence="2">
    <location>
        <begin position="111"/>
        <end position="122"/>
    </location>
</feature>
<dbReference type="AlphaFoldDB" id="A0A382Y863"/>
<sequence>MKDQNPNTGPHDIGGETAGPIDIIDHGMSHWEKHANALRMTVSGLKLGTLDEMRRACEDLGDRYNQIGYFEKQTEALAIVMAEKSIIPDEELQKEIKNVRERFKVPIIPLPEEHDHDGKPIQEDETGEGPNEHHCMNLAMQEIFEKKGLIKPDQIRQKIEKFDGDYPNRGAKVVARAWVDSKFKKRLLLDANPVIEDFGIDLEHAARIIALE</sequence>
<evidence type="ECO:0000256" key="2">
    <source>
        <dbReference type="SAM" id="MobiDB-lite"/>
    </source>
</evidence>
<organism evidence="5">
    <name type="scientific">marine metagenome</name>
    <dbReference type="NCBI Taxonomy" id="408172"/>
    <lineage>
        <taxon>unclassified sequences</taxon>
        <taxon>metagenomes</taxon>
        <taxon>ecological metagenomes</taxon>
    </lineage>
</organism>
<keyword evidence="1" id="KW-0479">Metal-binding</keyword>
<dbReference type="InterPro" id="IPR042262">
    <property type="entry name" value="CN_hydtase_beta_C"/>
</dbReference>
<dbReference type="Gene3D" id="3.90.330.10">
    <property type="entry name" value="Nitrile hydratase alpha /Thiocyanate hydrolase gamma"/>
    <property type="match status" value="1"/>
</dbReference>
<dbReference type="EMBL" id="UINC01173449">
    <property type="protein sequence ID" value="SVD79055.1"/>
    <property type="molecule type" value="Genomic_DNA"/>
</dbReference>
<feature type="domain" description="Nitrile hydratase alpha/Thiocyanate hydrolase gamma" evidence="3">
    <location>
        <begin position="137"/>
        <end position="211"/>
    </location>
</feature>
<evidence type="ECO:0000259" key="4">
    <source>
        <dbReference type="Pfam" id="PF21006"/>
    </source>
</evidence>
<name>A0A382Y863_9ZZZZ</name>
<evidence type="ECO:0000259" key="3">
    <source>
        <dbReference type="Pfam" id="PF02979"/>
    </source>
</evidence>
<dbReference type="InterPro" id="IPR049054">
    <property type="entry name" value="CN_hydtase_beta-like_N"/>
</dbReference>
<dbReference type="InterPro" id="IPR004232">
    <property type="entry name" value="CN_Hdrtase_a/SCN_Hdrlase_g"/>
</dbReference>
<dbReference type="SUPFAM" id="SSF56209">
    <property type="entry name" value="Nitrile hydratase alpha chain"/>
    <property type="match status" value="1"/>
</dbReference>
<feature type="region of interest" description="Disordered" evidence="2">
    <location>
        <begin position="110"/>
        <end position="129"/>
    </location>
</feature>
<dbReference type="GO" id="GO:0003824">
    <property type="term" value="F:catalytic activity"/>
    <property type="evidence" value="ECO:0007669"/>
    <property type="project" value="InterPro"/>
</dbReference>
<evidence type="ECO:0008006" key="6">
    <source>
        <dbReference type="Google" id="ProtNLM"/>
    </source>
</evidence>
<dbReference type="Pfam" id="PF21006">
    <property type="entry name" value="NHase_beta_N"/>
    <property type="match status" value="1"/>
</dbReference>